<evidence type="ECO:0000313" key="2">
    <source>
        <dbReference type="EMBL" id="CAB1454483.1"/>
    </source>
</evidence>
<protein>
    <submittedName>
        <fullName evidence="2">Uncharacterized protein</fullName>
    </submittedName>
</protein>
<keyword evidence="3" id="KW-1185">Reference proteome</keyword>
<sequence length="120" mass="13435">MWPTRSTGDQAGILTEPGVLSQRVERGWSPSLMPRVQNHRLQLRVHQLACRKLEDWKSKVNSQPASPARSMAGPRTSHIPVEPRRHDRFPASSGGCVCPSCAPLEIWMPLRLEAALHPED</sequence>
<name>A0A9N7Z3P6_PLEPL</name>
<evidence type="ECO:0000313" key="3">
    <source>
        <dbReference type="Proteomes" id="UP001153269"/>
    </source>
</evidence>
<comment type="caution">
    <text evidence="2">The sequence shown here is derived from an EMBL/GenBank/DDBJ whole genome shotgun (WGS) entry which is preliminary data.</text>
</comment>
<dbReference type="Proteomes" id="UP001153269">
    <property type="component" value="Unassembled WGS sequence"/>
</dbReference>
<feature type="region of interest" description="Disordered" evidence="1">
    <location>
        <begin position="56"/>
        <end position="86"/>
    </location>
</feature>
<dbReference type="EMBL" id="CADEAL010004214">
    <property type="protein sequence ID" value="CAB1454483.1"/>
    <property type="molecule type" value="Genomic_DNA"/>
</dbReference>
<dbReference type="AlphaFoldDB" id="A0A9N7Z3P6"/>
<organism evidence="2 3">
    <name type="scientific">Pleuronectes platessa</name>
    <name type="common">European plaice</name>
    <dbReference type="NCBI Taxonomy" id="8262"/>
    <lineage>
        <taxon>Eukaryota</taxon>
        <taxon>Metazoa</taxon>
        <taxon>Chordata</taxon>
        <taxon>Craniata</taxon>
        <taxon>Vertebrata</taxon>
        <taxon>Euteleostomi</taxon>
        <taxon>Actinopterygii</taxon>
        <taxon>Neopterygii</taxon>
        <taxon>Teleostei</taxon>
        <taxon>Neoteleostei</taxon>
        <taxon>Acanthomorphata</taxon>
        <taxon>Carangaria</taxon>
        <taxon>Pleuronectiformes</taxon>
        <taxon>Pleuronectoidei</taxon>
        <taxon>Pleuronectidae</taxon>
        <taxon>Pleuronectes</taxon>
    </lineage>
</organism>
<gene>
    <name evidence="2" type="ORF">PLEPLA_LOCUS42249</name>
</gene>
<reference evidence="2" key="1">
    <citation type="submission" date="2020-03" db="EMBL/GenBank/DDBJ databases">
        <authorList>
            <person name="Weist P."/>
        </authorList>
    </citation>
    <scope>NUCLEOTIDE SEQUENCE</scope>
</reference>
<proteinExistence type="predicted"/>
<accession>A0A9N7Z3P6</accession>
<evidence type="ECO:0000256" key="1">
    <source>
        <dbReference type="SAM" id="MobiDB-lite"/>
    </source>
</evidence>